<evidence type="ECO:0000313" key="2">
    <source>
        <dbReference type="Proteomes" id="UP001458880"/>
    </source>
</evidence>
<dbReference type="AlphaFoldDB" id="A0AAW1LQL9"/>
<reference evidence="1 2" key="1">
    <citation type="journal article" date="2024" name="BMC Genomics">
        <title>De novo assembly and annotation of Popillia japonica's genome with initial clues to its potential as an invasive pest.</title>
        <authorList>
            <person name="Cucini C."/>
            <person name="Boschi S."/>
            <person name="Funari R."/>
            <person name="Cardaioli E."/>
            <person name="Iannotti N."/>
            <person name="Marturano G."/>
            <person name="Paoli F."/>
            <person name="Bruttini M."/>
            <person name="Carapelli A."/>
            <person name="Frati F."/>
            <person name="Nardi F."/>
        </authorList>
    </citation>
    <scope>NUCLEOTIDE SEQUENCE [LARGE SCALE GENOMIC DNA]</scope>
    <source>
        <strain evidence="1">DMR45628</strain>
    </source>
</reference>
<evidence type="ECO:0000313" key="1">
    <source>
        <dbReference type="EMBL" id="KAK9736101.1"/>
    </source>
</evidence>
<comment type="caution">
    <text evidence="1">The sequence shown here is derived from an EMBL/GenBank/DDBJ whole genome shotgun (WGS) entry which is preliminary data.</text>
</comment>
<proteinExistence type="predicted"/>
<sequence>MLQTSAPTFLSAVTLFFNANVTNNLTNYTPEYLEASYYFYNWNTSGIPSPVEEDDIFFKSTMFPRCCQPETVYDIDNKGCVAVNGSIPIYKELNISIDLINSGLLNCKVVVDRFVETKNFHVEDGNATLMAGTEYAERGQFCIDKTAQSDDIYVVRLCRNASYCSSVDKNENNEWCVHKCCYDGFECVDYRCSVNDRMGIHVKNHSDVYARTDGYAMMYGGNTLNCERTIWKQFSEVGRCVCLPIDEVA</sequence>
<organism evidence="1 2">
    <name type="scientific">Popillia japonica</name>
    <name type="common">Japanese beetle</name>
    <dbReference type="NCBI Taxonomy" id="7064"/>
    <lineage>
        <taxon>Eukaryota</taxon>
        <taxon>Metazoa</taxon>
        <taxon>Ecdysozoa</taxon>
        <taxon>Arthropoda</taxon>
        <taxon>Hexapoda</taxon>
        <taxon>Insecta</taxon>
        <taxon>Pterygota</taxon>
        <taxon>Neoptera</taxon>
        <taxon>Endopterygota</taxon>
        <taxon>Coleoptera</taxon>
        <taxon>Polyphaga</taxon>
        <taxon>Scarabaeiformia</taxon>
        <taxon>Scarabaeidae</taxon>
        <taxon>Rutelinae</taxon>
        <taxon>Popillia</taxon>
    </lineage>
</organism>
<keyword evidence="2" id="KW-1185">Reference proteome</keyword>
<dbReference type="Proteomes" id="UP001458880">
    <property type="component" value="Unassembled WGS sequence"/>
</dbReference>
<gene>
    <name evidence="1" type="ORF">QE152_g12797</name>
</gene>
<protein>
    <submittedName>
        <fullName evidence="1">Uncharacterized protein</fullName>
    </submittedName>
</protein>
<dbReference type="EMBL" id="JASPKY010000118">
    <property type="protein sequence ID" value="KAK9736101.1"/>
    <property type="molecule type" value="Genomic_DNA"/>
</dbReference>
<accession>A0AAW1LQL9</accession>
<name>A0AAW1LQL9_POPJA</name>